<dbReference type="PANTHER" id="PTHR44688">
    <property type="entry name" value="DNA-BINDING TRANSCRIPTIONAL ACTIVATOR DEVR_DOSR"/>
    <property type="match status" value="1"/>
</dbReference>
<dbReference type="RefSeq" id="WP_301243349.1">
    <property type="nucleotide sequence ID" value="NZ_JAROCC010000006.1"/>
</dbReference>
<comment type="caution">
    <text evidence="5">The sequence shown here is derived from an EMBL/GenBank/DDBJ whole genome shotgun (WGS) entry which is preliminary data.</text>
</comment>
<dbReference type="Pfam" id="PF00196">
    <property type="entry name" value="GerE"/>
    <property type="match status" value="1"/>
</dbReference>
<dbReference type="InterPro" id="IPR016032">
    <property type="entry name" value="Sig_transdc_resp-reg_C-effctor"/>
</dbReference>
<accession>A0ABT8JSC6</accession>
<dbReference type="InterPro" id="IPR000792">
    <property type="entry name" value="Tscrpt_reg_LuxR_C"/>
</dbReference>
<dbReference type="SUPFAM" id="SSF55781">
    <property type="entry name" value="GAF domain-like"/>
    <property type="match status" value="1"/>
</dbReference>
<name>A0ABT8JSC6_9BACL</name>
<dbReference type="SUPFAM" id="SSF46894">
    <property type="entry name" value="C-terminal effector domain of the bipartite response regulators"/>
    <property type="match status" value="1"/>
</dbReference>
<evidence type="ECO:0000256" key="1">
    <source>
        <dbReference type="ARBA" id="ARBA00023015"/>
    </source>
</evidence>
<dbReference type="InterPro" id="IPR036388">
    <property type="entry name" value="WH-like_DNA-bd_sf"/>
</dbReference>
<dbReference type="EMBL" id="JAROCC010000006">
    <property type="protein sequence ID" value="MDN4607708.1"/>
    <property type="molecule type" value="Genomic_DNA"/>
</dbReference>
<keyword evidence="2" id="KW-0238">DNA-binding</keyword>
<keyword evidence="6" id="KW-1185">Reference proteome</keyword>
<dbReference type="CDD" id="cd06170">
    <property type="entry name" value="LuxR_C_like"/>
    <property type="match status" value="1"/>
</dbReference>
<dbReference type="PRINTS" id="PR00038">
    <property type="entry name" value="HTHLUXR"/>
</dbReference>
<dbReference type="SMART" id="SM00421">
    <property type="entry name" value="HTH_LUXR"/>
    <property type="match status" value="1"/>
</dbReference>
<organism evidence="5 6">
    <name type="scientific">Sporosarcina highlanderae</name>
    <dbReference type="NCBI Taxonomy" id="3035916"/>
    <lineage>
        <taxon>Bacteria</taxon>
        <taxon>Bacillati</taxon>
        <taxon>Bacillota</taxon>
        <taxon>Bacilli</taxon>
        <taxon>Bacillales</taxon>
        <taxon>Caryophanaceae</taxon>
        <taxon>Sporosarcina</taxon>
    </lineage>
</organism>
<keyword evidence="1" id="KW-0805">Transcription regulation</keyword>
<dbReference type="PANTHER" id="PTHR44688:SF16">
    <property type="entry name" value="DNA-BINDING TRANSCRIPTIONAL ACTIVATOR DEVR_DOSR"/>
    <property type="match status" value="1"/>
</dbReference>
<dbReference type="InterPro" id="IPR029016">
    <property type="entry name" value="GAF-like_dom_sf"/>
</dbReference>
<evidence type="ECO:0000259" key="4">
    <source>
        <dbReference type="PROSITE" id="PS50043"/>
    </source>
</evidence>
<dbReference type="Gene3D" id="3.30.450.40">
    <property type="match status" value="1"/>
</dbReference>
<gene>
    <name evidence="5" type="ORF">P5G49_09415</name>
</gene>
<dbReference type="PROSITE" id="PS50043">
    <property type="entry name" value="HTH_LUXR_2"/>
    <property type="match status" value="1"/>
</dbReference>
<proteinExistence type="predicted"/>
<sequence length="694" mass="79469">MDTQAQYKLFLQNLQNTFADLTRLTIMIADKDGELQTEVSWEHEAAKEQFEKYVVPKDMVNFIRKFENVKDTLFFDTAYGIKFIFSPVKKNNNHSIYFVIAGYIDEQKTDEMIADTINVWPWVENSNKCGELEKKIDHIKTMTEAIASYVEMLDENKIRKDFSNLIATKLNNLNKGAASIQSILSACMFLKEINFMGAALKTANYLFTIDTIIGDYNPNMIGYEFSIGEGVMGYAAAIEENLFVENMSIDARNKIFAKNKMHVVSLFCFPLLEKNEVIGLLFGGSTRKVIKNKDFIYDKFAICASLLNNYLLKIRLEKKNNDLQVEAQLFEDILKVLDSTKDIKKSLYHLIDLSMNFIDFEFTSFVYLTNTPTNQIEILTRGMSDKEIQIYCHSLAKELTNSDFLTQADEWRMKKTSWNVDVMEFPIIFDDKVHGVFSIGYKSDASKAKFNNIIGNLARAARIVFIENQNDNASSYNRTELFVNWVEEILLHFRPEQYKIAQQIKMTISKLLMDMGVEESADIDKIAILSVCGRDLVKNVLKDKDLAEQMTEFYNVLDKNSSGNKMIEASAAVWTYFTNDESIESVRDLKLVNNEIKTIFNSVIKRQTQSDHTIVMTEDLTTDYSVPTYLGLSKREEEVLSEMMKGLSNKEIGVALFISEHTVKNHVTNILSKLGVTDRSQAIAKVYQLGFDGN</sequence>
<reference evidence="5" key="1">
    <citation type="submission" date="2023-03" db="EMBL/GenBank/DDBJ databases">
        <title>MT1 and MT2 Draft Genomes of Novel Species.</title>
        <authorList>
            <person name="Venkateswaran K."/>
        </authorList>
    </citation>
    <scope>NUCLEOTIDE SEQUENCE</scope>
    <source>
        <strain evidence="5">F6_3S_P_2</strain>
    </source>
</reference>
<keyword evidence="3" id="KW-0804">Transcription</keyword>
<protein>
    <submittedName>
        <fullName evidence="5">Helix-turn-helix transcriptional regulator</fullName>
    </submittedName>
</protein>
<evidence type="ECO:0000313" key="5">
    <source>
        <dbReference type="EMBL" id="MDN4607708.1"/>
    </source>
</evidence>
<dbReference type="Gene3D" id="1.10.10.10">
    <property type="entry name" value="Winged helix-like DNA-binding domain superfamily/Winged helix DNA-binding domain"/>
    <property type="match status" value="1"/>
</dbReference>
<evidence type="ECO:0000313" key="6">
    <source>
        <dbReference type="Proteomes" id="UP001175097"/>
    </source>
</evidence>
<feature type="domain" description="HTH luxR-type" evidence="4">
    <location>
        <begin position="625"/>
        <end position="690"/>
    </location>
</feature>
<dbReference type="PROSITE" id="PS00622">
    <property type="entry name" value="HTH_LUXR_1"/>
    <property type="match status" value="1"/>
</dbReference>
<dbReference type="Proteomes" id="UP001175097">
    <property type="component" value="Unassembled WGS sequence"/>
</dbReference>
<evidence type="ECO:0000256" key="2">
    <source>
        <dbReference type="ARBA" id="ARBA00023125"/>
    </source>
</evidence>
<evidence type="ECO:0000256" key="3">
    <source>
        <dbReference type="ARBA" id="ARBA00023163"/>
    </source>
</evidence>